<dbReference type="Proteomes" id="UP000410492">
    <property type="component" value="Unassembled WGS sequence"/>
</dbReference>
<evidence type="ECO:0000313" key="2">
    <source>
        <dbReference type="EMBL" id="VEN53692.1"/>
    </source>
</evidence>
<name>A0A653D0J5_CALMS</name>
<keyword evidence="3" id="KW-1185">Reference proteome</keyword>
<accession>A0A653D0J5</accession>
<dbReference type="Pfam" id="PF25569">
    <property type="entry name" value="TPR_ZFYVE26"/>
    <property type="match status" value="1"/>
</dbReference>
<dbReference type="GO" id="GO:0032266">
    <property type="term" value="F:phosphatidylinositol-3-phosphate binding"/>
    <property type="evidence" value="ECO:0007669"/>
    <property type="project" value="InterPro"/>
</dbReference>
<sequence>SGIFATWGKSCLKAGCLQLAREKFQRCLDRNIYSENLETATCEESTSNSVLKSRTMSRLSLLSICDCKPAKNPILLDEIINILESNMQNIDKEIIERADQQKLSGSVSTLNQSFNLSAQPDVAICILNKLKNLKSISAGQYCQPEHIKETNLNTPVMDKIFFDECVYYLTRYGSHLSLMEFYLRHGYFEKVLNYVLETQLSADIFIEIYMKCLKDGVINTFQEHMSIIDSSLEVWKDYLRHLCRHLEKQNMLHSLYQLQQYMGDYIRAAMTCVRFYQENISNFSDLMNNMNFLTKAEEHLKHVIEQEQWIEVAAVRKLSSASRDSFEEKGIVNYSLVMKMNPKDINKHINTIWLQNEVTTFLARCEISDVKPTRILAELKPTEVTENPLKSADVKQKVPTLFGTTTEKIQLAVLVIICGRTVEEGYDLALRIIQEFKLKPLKIYCEAAKQLAKTDRYSGIAELVSCIKHSGTSDADITDTCDQMLQQAVGTLIKANVSETKVEDLIKLMSDKAMKISAYIEAKQLKTAYFLAVKYKRMSDIRRISREAELLNQPSIKALCQKVLQNCSHTASQSKE</sequence>
<organism evidence="2 3">
    <name type="scientific">Callosobruchus maculatus</name>
    <name type="common">Southern cowpea weevil</name>
    <name type="synonym">Pulse bruchid</name>
    <dbReference type="NCBI Taxonomy" id="64391"/>
    <lineage>
        <taxon>Eukaryota</taxon>
        <taxon>Metazoa</taxon>
        <taxon>Ecdysozoa</taxon>
        <taxon>Arthropoda</taxon>
        <taxon>Hexapoda</taxon>
        <taxon>Insecta</taxon>
        <taxon>Pterygota</taxon>
        <taxon>Neoptera</taxon>
        <taxon>Endopterygota</taxon>
        <taxon>Coleoptera</taxon>
        <taxon>Polyphaga</taxon>
        <taxon>Cucujiformia</taxon>
        <taxon>Chrysomeloidea</taxon>
        <taxon>Chrysomelidae</taxon>
        <taxon>Bruchinae</taxon>
        <taxon>Bruchini</taxon>
        <taxon>Callosobruchus</taxon>
    </lineage>
</organism>
<dbReference type="GO" id="GO:0005813">
    <property type="term" value="C:centrosome"/>
    <property type="evidence" value="ECO:0007669"/>
    <property type="project" value="TreeGrafter"/>
</dbReference>
<dbReference type="GO" id="GO:0000724">
    <property type="term" value="P:double-strand break repair via homologous recombination"/>
    <property type="evidence" value="ECO:0007669"/>
    <property type="project" value="InterPro"/>
</dbReference>
<dbReference type="InterPro" id="IPR057946">
    <property type="entry name" value="TPR_ZFYVE26"/>
</dbReference>
<dbReference type="OrthoDB" id="1936617at2759"/>
<evidence type="ECO:0000259" key="1">
    <source>
        <dbReference type="Pfam" id="PF25569"/>
    </source>
</evidence>
<gene>
    <name evidence="2" type="ORF">CALMAC_LOCUS13410</name>
</gene>
<dbReference type="AlphaFoldDB" id="A0A653D0J5"/>
<reference evidence="2 3" key="1">
    <citation type="submission" date="2019-01" db="EMBL/GenBank/DDBJ databases">
        <authorList>
            <person name="Sayadi A."/>
        </authorList>
    </citation>
    <scope>NUCLEOTIDE SEQUENCE [LARGE SCALE GENOMIC DNA]</scope>
</reference>
<dbReference type="GO" id="GO:0032465">
    <property type="term" value="P:regulation of cytokinesis"/>
    <property type="evidence" value="ECO:0007669"/>
    <property type="project" value="TreeGrafter"/>
</dbReference>
<evidence type="ECO:0000313" key="3">
    <source>
        <dbReference type="Proteomes" id="UP000410492"/>
    </source>
</evidence>
<dbReference type="GO" id="GO:0005765">
    <property type="term" value="C:lysosomal membrane"/>
    <property type="evidence" value="ECO:0007669"/>
    <property type="project" value="TreeGrafter"/>
</dbReference>
<dbReference type="EMBL" id="CAACVG010009602">
    <property type="protein sequence ID" value="VEN53692.1"/>
    <property type="molecule type" value="Genomic_DNA"/>
</dbReference>
<dbReference type="PANTHER" id="PTHR46591">
    <property type="entry name" value="ZINC FINGER FYVE DOMAIN-CONTAINING PROTEIN 26"/>
    <property type="match status" value="1"/>
</dbReference>
<protein>
    <recommendedName>
        <fullName evidence="1">ZFYVE26-like TPR repeats domain-containing protein</fullName>
    </recommendedName>
</protein>
<feature type="domain" description="ZFYVE26-like TPR repeats" evidence="1">
    <location>
        <begin position="441"/>
        <end position="565"/>
    </location>
</feature>
<dbReference type="InterPro" id="IPR028730">
    <property type="entry name" value="ZFYVE26"/>
</dbReference>
<feature type="non-terminal residue" evidence="2">
    <location>
        <position position="1"/>
    </location>
</feature>
<dbReference type="GO" id="GO:0000281">
    <property type="term" value="P:mitotic cytokinesis"/>
    <property type="evidence" value="ECO:0007669"/>
    <property type="project" value="InterPro"/>
</dbReference>
<dbReference type="GO" id="GO:0030496">
    <property type="term" value="C:midbody"/>
    <property type="evidence" value="ECO:0007669"/>
    <property type="project" value="TreeGrafter"/>
</dbReference>
<proteinExistence type="predicted"/>
<dbReference type="PANTHER" id="PTHR46591:SF1">
    <property type="entry name" value="ZINC FINGER FYVE DOMAIN-CONTAINING PROTEIN 26"/>
    <property type="match status" value="1"/>
</dbReference>